<dbReference type="Pfam" id="PF00196">
    <property type="entry name" value="GerE"/>
    <property type="match status" value="1"/>
</dbReference>
<dbReference type="SMART" id="SM00421">
    <property type="entry name" value="HTH_LUXR"/>
    <property type="match status" value="1"/>
</dbReference>
<evidence type="ECO:0000256" key="1">
    <source>
        <dbReference type="ARBA" id="ARBA00023015"/>
    </source>
</evidence>
<proteinExistence type="predicted"/>
<keyword evidence="6" id="KW-1185">Reference proteome</keyword>
<sequence length="229" mass="25834">MLNKKCAFIKTTFKSSAYAASYTTVLNTLNVLFKDIKMDDALPKIGQRDNVELFLIDGADKDWHSLIPAELICLAKQHKVILFNVESSAVCEKNLLLNHFNGVFYSSDAAEDIFKALVRITDGELWFTRKVISGAFKDILNAASSHNLLHDDIVLSKSDYENLTKREKSVIQLIAQGASNDKIANKLNISDHTVKTHLYSAFKKTQSRNRIELANWAQRYISVLLPLDN</sequence>
<evidence type="ECO:0000313" key="6">
    <source>
        <dbReference type="Proteomes" id="UP000016534"/>
    </source>
</evidence>
<dbReference type="InterPro" id="IPR036388">
    <property type="entry name" value="WH-like_DNA-bd_sf"/>
</dbReference>
<protein>
    <submittedName>
        <fullName evidence="5">Csg operon transcription regulator (LuxR family) protein</fullName>
    </submittedName>
</protein>
<name>A0ABN0NIB5_9GAMM</name>
<dbReference type="InterPro" id="IPR016032">
    <property type="entry name" value="Sig_transdc_resp-reg_C-effctor"/>
</dbReference>
<dbReference type="Proteomes" id="UP000016534">
    <property type="component" value="Unassembled WGS sequence"/>
</dbReference>
<dbReference type="PANTHER" id="PTHR44688:SF16">
    <property type="entry name" value="DNA-BINDING TRANSCRIPTIONAL ACTIVATOR DEVR_DOSR"/>
    <property type="match status" value="1"/>
</dbReference>
<comment type="caution">
    <text evidence="5">The sequence shown here is derived from an EMBL/GenBank/DDBJ whole genome shotgun (WGS) entry which is preliminary data.</text>
</comment>
<dbReference type="InterPro" id="IPR000792">
    <property type="entry name" value="Tscrpt_reg_LuxR_C"/>
</dbReference>
<dbReference type="Gene3D" id="3.40.50.2300">
    <property type="match status" value="1"/>
</dbReference>
<accession>A0ABN0NIB5</accession>
<dbReference type="PANTHER" id="PTHR44688">
    <property type="entry name" value="DNA-BINDING TRANSCRIPTIONAL ACTIVATOR DEVR_DOSR"/>
    <property type="match status" value="1"/>
</dbReference>
<gene>
    <name evidence="5" type="ORF">PUND_08569</name>
</gene>
<keyword evidence="1" id="KW-0805">Transcription regulation</keyword>
<evidence type="ECO:0000259" key="4">
    <source>
        <dbReference type="PROSITE" id="PS50043"/>
    </source>
</evidence>
<feature type="domain" description="HTH luxR-type" evidence="4">
    <location>
        <begin position="156"/>
        <end position="221"/>
    </location>
</feature>
<dbReference type="EMBL" id="AHCF02000017">
    <property type="protein sequence ID" value="ERG61150.1"/>
    <property type="molecule type" value="Genomic_DNA"/>
</dbReference>
<dbReference type="PRINTS" id="PR00038">
    <property type="entry name" value="HTHLUXR"/>
</dbReference>
<dbReference type="CDD" id="cd06170">
    <property type="entry name" value="LuxR_C_like"/>
    <property type="match status" value="1"/>
</dbReference>
<dbReference type="PROSITE" id="PS50043">
    <property type="entry name" value="HTH_LUXR_2"/>
    <property type="match status" value="1"/>
</dbReference>
<reference evidence="5" key="1">
    <citation type="journal article" date="2012" name="J. Bacteriol.">
        <title>Genome sequences of type strains of seven species of the marine bacterium Pseudoalteromonas.</title>
        <authorList>
            <person name="Xie B.B."/>
            <person name="Shu Y.L."/>
            <person name="Qin Q.L."/>
            <person name="Rong J.C."/>
            <person name="Zhang X.Y."/>
            <person name="Chen X.L."/>
            <person name="Shi M."/>
            <person name="He H.L."/>
            <person name="Zhou B.C."/>
            <person name="Zhang Y.Z."/>
        </authorList>
    </citation>
    <scope>NUCLEOTIDE SEQUENCE [LARGE SCALE GENOMIC DNA]</scope>
    <source>
        <strain evidence="5">NCIMB 2128</strain>
    </source>
</reference>
<organism evidence="5 6">
    <name type="scientific">Pseudoalteromonas undina</name>
    <dbReference type="NCBI Taxonomy" id="43660"/>
    <lineage>
        <taxon>Bacteria</taxon>
        <taxon>Pseudomonadati</taxon>
        <taxon>Pseudomonadota</taxon>
        <taxon>Gammaproteobacteria</taxon>
        <taxon>Alteromonadales</taxon>
        <taxon>Pseudoalteromonadaceae</taxon>
        <taxon>Pseudoalteromonas</taxon>
    </lineage>
</organism>
<keyword evidence="3" id="KW-0804">Transcription</keyword>
<reference evidence="5" key="2">
    <citation type="submission" date="2013-04" db="EMBL/GenBank/DDBJ databases">
        <title>Genome sequence of Pseudoalteromonas undina.</title>
        <authorList>
            <person name="Xie B.-B."/>
            <person name="Rong J.-C."/>
            <person name="Qin Q.-L."/>
            <person name="Shu Y.-L."/>
            <person name="Zhang Y.-Z."/>
        </authorList>
    </citation>
    <scope>NUCLEOTIDE SEQUENCE</scope>
    <source>
        <strain evidence="5">NCIMB 2128</strain>
    </source>
</reference>
<dbReference type="Gene3D" id="1.10.10.10">
    <property type="entry name" value="Winged helix-like DNA-binding domain superfamily/Winged helix DNA-binding domain"/>
    <property type="match status" value="1"/>
</dbReference>
<evidence type="ECO:0000313" key="5">
    <source>
        <dbReference type="EMBL" id="ERG61150.1"/>
    </source>
</evidence>
<evidence type="ECO:0000256" key="3">
    <source>
        <dbReference type="ARBA" id="ARBA00023163"/>
    </source>
</evidence>
<dbReference type="SUPFAM" id="SSF46894">
    <property type="entry name" value="C-terminal effector domain of the bipartite response regulators"/>
    <property type="match status" value="1"/>
</dbReference>
<dbReference type="PROSITE" id="PS00622">
    <property type="entry name" value="HTH_LUXR_1"/>
    <property type="match status" value="1"/>
</dbReference>
<keyword evidence="2" id="KW-0238">DNA-binding</keyword>
<evidence type="ECO:0000256" key="2">
    <source>
        <dbReference type="ARBA" id="ARBA00023125"/>
    </source>
</evidence>